<gene>
    <name evidence="2" type="ORF">Val02_75160</name>
</gene>
<reference evidence="2" key="1">
    <citation type="submission" date="2021-01" db="EMBL/GenBank/DDBJ databases">
        <title>Whole genome shotgun sequence of Virgisporangium aliadipatigenens NBRC 105644.</title>
        <authorList>
            <person name="Komaki H."/>
            <person name="Tamura T."/>
        </authorList>
    </citation>
    <scope>NUCLEOTIDE SEQUENCE</scope>
    <source>
        <strain evidence="2">NBRC 105644</strain>
    </source>
</reference>
<sequence>MTDHGEQLREAFETHETLAPDPAAVYARVLELSRIYKRRRRGAQVAGGAVLSAGLIAGAVQLPSVLGGHPRGIGINAGAPGSPIPSVAPSFTQADLDRYWAAYFAAGYGYDDAVQLAALWHTGQNIGQVKAEAGRRLLAGETLPIPPHPNPSDPTTSEPAVPADAAALAAFFGAGYVWDDAVQLAALWNLPSPSEAKVVAGKKLEAGEKLPIEPKPENVAAQKESTAVAKFFSAGYTYEDAVELAALWNLPDPYEAKVAGGQKLLAGETLPIKP</sequence>
<feature type="region of interest" description="Disordered" evidence="1">
    <location>
        <begin position="141"/>
        <end position="160"/>
    </location>
</feature>
<accession>A0A8J3YVM1</accession>
<protein>
    <submittedName>
        <fullName evidence="2">Uncharacterized protein</fullName>
    </submittedName>
</protein>
<dbReference type="EMBL" id="BOPF01000037">
    <property type="protein sequence ID" value="GIJ50630.1"/>
    <property type="molecule type" value="Genomic_DNA"/>
</dbReference>
<organism evidence="2 3">
    <name type="scientific">Virgisporangium aliadipatigenens</name>
    <dbReference type="NCBI Taxonomy" id="741659"/>
    <lineage>
        <taxon>Bacteria</taxon>
        <taxon>Bacillati</taxon>
        <taxon>Actinomycetota</taxon>
        <taxon>Actinomycetes</taxon>
        <taxon>Micromonosporales</taxon>
        <taxon>Micromonosporaceae</taxon>
        <taxon>Virgisporangium</taxon>
    </lineage>
</organism>
<dbReference type="Proteomes" id="UP000619260">
    <property type="component" value="Unassembled WGS sequence"/>
</dbReference>
<name>A0A8J3YVM1_9ACTN</name>
<dbReference type="RefSeq" id="WP_203904050.1">
    <property type="nucleotide sequence ID" value="NZ_BOPF01000037.1"/>
</dbReference>
<evidence type="ECO:0000313" key="3">
    <source>
        <dbReference type="Proteomes" id="UP000619260"/>
    </source>
</evidence>
<evidence type="ECO:0000256" key="1">
    <source>
        <dbReference type="SAM" id="MobiDB-lite"/>
    </source>
</evidence>
<dbReference type="AlphaFoldDB" id="A0A8J3YVM1"/>
<proteinExistence type="predicted"/>
<evidence type="ECO:0000313" key="2">
    <source>
        <dbReference type="EMBL" id="GIJ50630.1"/>
    </source>
</evidence>
<comment type="caution">
    <text evidence="2">The sequence shown here is derived from an EMBL/GenBank/DDBJ whole genome shotgun (WGS) entry which is preliminary data.</text>
</comment>
<keyword evidence="3" id="KW-1185">Reference proteome</keyword>